<evidence type="ECO:0000313" key="2">
    <source>
        <dbReference type="Proteomes" id="UP000250223"/>
    </source>
</evidence>
<accession>A0A2X2W923</accession>
<proteinExistence type="predicted"/>
<protein>
    <submittedName>
        <fullName evidence="1">Uncharacterized protein</fullName>
    </submittedName>
</protein>
<dbReference type="RefSeq" id="WP_096636153.1">
    <property type="nucleotide sequence ID" value="NZ_OAOH01000001.1"/>
</dbReference>
<dbReference type="Proteomes" id="UP000250223">
    <property type="component" value="Unassembled WGS sequence"/>
</dbReference>
<evidence type="ECO:0000313" key="1">
    <source>
        <dbReference type="EMBL" id="SQB34163.1"/>
    </source>
</evidence>
<sequence length="276" mass="33261">MDYSLLDEHLEKMEPYFKKWIREYNIMLLDSSLESAKYEVSIDATFNPKDAICQQYMYSIYNAFRELVRTYCYSTSAYSIEKELRDKEEIAWSNYWKYEIKNYYFRSIIPRYFSILDYIAVMINEISKQKLIPNIRIVDFKKMMDKLVSLKDMESVGWLTEKDIKEIKEIFNDIQSSITSEERKILRDYRNKETHRYLIGIDEITVSTHKRRLTKKEKELYKLKGDYAYSFKGKPEIEFSKLNTIVEKLINNLDLVISKLLELDIMKNVLVIRKDD</sequence>
<name>A0A2X2W923_CLOCO</name>
<dbReference type="AlphaFoldDB" id="A0A2X2W923"/>
<dbReference type="EMBL" id="UAWC01000007">
    <property type="protein sequence ID" value="SQB34163.1"/>
    <property type="molecule type" value="Genomic_DNA"/>
</dbReference>
<organism evidence="1 2">
    <name type="scientific">Clostridium cochlearium</name>
    <dbReference type="NCBI Taxonomy" id="1494"/>
    <lineage>
        <taxon>Bacteria</taxon>
        <taxon>Bacillati</taxon>
        <taxon>Bacillota</taxon>
        <taxon>Clostridia</taxon>
        <taxon>Eubacteriales</taxon>
        <taxon>Clostridiaceae</taxon>
        <taxon>Clostridium</taxon>
    </lineage>
</organism>
<reference evidence="1 2" key="1">
    <citation type="submission" date="2018-06" db="EMBL/GenBank/DDBJ databases">
        <authorList>
            <consortium name="Pathogen Informatics"/>
            <person name="Doyle S."/>
        </authorList>
    </citation>
    <scope>NUCLEOTIDE SEQUENCE [LARGE SCALE GENOMIC DNA]</scope>
    <source>
        <strain evidence="1 2">NCTC13028</strain>
    </source>
</reference>
<gene>
    <name evidence="1" type="ORF">NCTC13028_01057</name>
</gene>